<dbReference type="SUPFAM" id="SSF53474">
    <property type="entry name" value="alpha/beta-Hydrolases"/>
    <property type="match status" value="1"/>
</dbReference>
<dbReference type="AlphaFoldDB" id="A0A1F5KIL9"/>
<sequence length="288" mass="33001">MFELVTVNTKDGLLLKGLYAKGLQNKPVVIQLHGYSQDFFQNEFILKIANKLQEHQIGFLSVMIRGTGTEFRIFTTSKNARMYGAKHELLEEAYLDIDAWIQLLADAGHNQIILQGHSLGSIKAIRYLIEGSFAYKISQLILLSPYDKNYLIREYTKDRLGEYLQKAQLKIANGKGLEQVPDLFSPTPSTYQNYFSFYMDSDLSNLFNFHQPDYSFPILQKIEIPTLMLVGKKDPYFHPSNPDHPEEALEMLDRSIKNFHGESIDGAKHRFLGKEDLLANLILDFVQG</sequence>
<name>A0A1F5KIL9_9BACT</name>
<proteinExistence type="predicted"/>
<organism evidence="1 2">
    <name type="scientific">Candidatus Daviesbacteria bacterium RIFCSPHIGHO2_02_FULL_43_12</name>
    <dbReference type="NCBI Taxonomy" id="1797776"/>
    <lineage>
        <taxon>Bacteria</taxon>
        <taxon>Candidatus Daviesiibacteriota</taxon>
    </lineage>
</organism>
<evidence type="ECO:0000313" key="1">
    <source>
        <dbReference type="EMBL" id="OGE40461.1"/>
    </source>
</evidence>
<protein>
    <recommendedName>
        <fullName evidence="3">Serine aminopeptidase S33 domain-containing protein</fullName>
    </recommendedName>
</protein>
<evidence type="ECO:0008006" key="3">
    <source>
        <dbReference type="Google" id="ProtNLM"/>
    </source>
</evidence>
<dbReference type="Gene3D" id="3.40.50.1820">
    <property type="entry name" value="alpha/beta hydrolase"/>
    <property type="match status" value="1"/>
</dbReference>
<evidence type="ECO:0000313" key="2">
    <source>
        <dbReference type="Proteomes" id="UP000177328"/>
    </source>
</evidence>
<gene>
    <name evidence="1" type="ORF">A3D25_00145</name>
</gene>
<dbReference type="Pfam" id="PF08538">
    <property type="entry name" value="DUF1749"/>
    <property type="match status" value="1"/>
</dbReference>
<dbReference type="Proteomes" id="UP000177328">
    <property type="component" value="Unassembled WGS sequence"/>
</dbReference>
<comment type="caution">
    <text evidence="1">The sequence shown here is derived from an EMBL/GenBank/DDBJ whole genome shotgun (WGS) entry which is preliminary data.</text>
</comment>
<reference evidence="1 2" key="1">
    <citation type="journal article" date="2016" name="Nat. Commun.">
        <title>Thousands of microbial genomes shed light on interconnected biogeochemical processes in an aquifer system.</title>
        <authorList>
            <person name="Anantharaman K."/>
            <person name="Brown C.T."/>
            <person name="Hug L.A."/>
            <person name="Sharon I."/>
            <person name="Castelle C.J."/>
            <person name="Probst A.J."/>
            <person name="Thomas B.C."/>
            <person name="Singh A."/>
            <person name="Wilkins M.J."/>
            <person name="Karaoz U."/>
            <person name="Brodie E.L."/>
            <person name="Williams K.H."/>
            <person name="Hubbard S.S."/>
            <person name="Banfield J.F."/>
        </authorList>
    </citation>
    <scope>NUCLEOTIDE SEQUENCE [LARGE SCALE GENOMIC DNA]</scope>
</reference>
<dbReference type="InterPro" id="IPR013744">
    <property type="entry name" value="SidJ"/>
</dbReference>
<accession>A0A1F5KIL9</accession>
<dbReference type="InterPro" id="IPR029058">
    <property type="entry name" value="AB_hydrolase_fold"/>
</dbReference>
<dbReference type="EMBL" id="MFDD01000009">
    <property type="protein sequence ID" value="OGE40461.1"/>
    <property type="molecule type" value="Genomic_DNA"/>
</dbReference>